<evidence type="ECO:0000256" key="1">
    <source>
        <dbReference type="SAM" id="MobiDB-lite"/>
    </source>
</evidence>
<dbReference type="KEGG" id="pno:SNOG_12936"/>
<feature type="compositionally biased region" description="Basic and acidic residues" evidence="1">
    <location>
        <begin position="37"/>
        <end position="48"/>
    </location>
</feature>
<dbReference type="InParanoid" id="Q0U5M8"/>
<evidence type="ECO:0000313" key="3">
    <source>
        <dbReference type="Proteomes" id="UP000001055"/>
    </source>
</evidence>
<sequence>MAFWPFISGVCMGALDELLATLEDRSNPNSDSLQDVESAKEDVVEEIR</sequence>
<protein>
    <submittedName>
        <fullName evidence="2">Uncharacterized protein</fullName>
    </submittedName>
</protein>
<gene>
    <name evidence="2" type="ORF">SNOG_12936</name>
</gene>
<dbReference type="GeneID" id="5980065"/>
<name>Q0U5M8_PHANO</name>
<accession>Q0U5M8</accession>
<evidence type="ECO:0000313" key="2">
    <source>
        <dbReference type="EMBL" id="EAT79736.1"/>
    </source>
</evidence>
<dbReference type="Proteomes" id="UP000001055">
    <property type="component" value="Unassembled WGS sequence"/>
</dbReference>
<dbReference type="RefSeq" id="XP_001803152.1">
    <property type="nucleotide sequence ID" value="XM_001803100.1"/>
</dbReference>
<dbReference type="EMBL" id="CH445348">
    <property type="protein sequence ID" value="EAT79736.1"/>
    <property type="molecule type" value="Genomic_DNA"/>
</dbReference>
<proteinExistence type="predicted"/>
<reference evidence="3" key="1">
    <citation type="journal article" date="2007" name="Plant Cell">
        <title>Dothideomycete-plant interactions illuminated by genome sequencing and EST analysis of the wheat pathogen Stagonospora nodorum.</title>
        <authorList>
            <person name="Hane J.K."/>
            <person name="Lowe R.G."/>
            <person name="Solomon P.S."/>
            <person name="Tan K.C."/>
            <person name="Schoch C.L."/>
            <person name="Spatafora J.W."/>
            <person name="Crous P.W."/>
            <person name="Kodira C."/>
            <person name="Birren B.W."/>
            <person name="Galagan J.E."/>
            <person name="Torriani S.F."/>
            <person name="McDonald B.A."/>
            <person name="Oliver R.P."/>
        </authorList>
    </citation>
    <scope>NUCLEOTIDE SEQUENCE [LARGE SCALE GENOMIC DNA]</scope>
    <source>
        <strain evidence="3">SN15 / ATCC MYA-4574 / FGSC 10173</strain>
    </source>
</reference>
<organism evidence="2 3">
    <name type="scientific">Phaeosphaeria nodorum (strain SN15 / ATCC MYA-4574 / FGSC 10173)</name>
    <name type="common">Glume blotch fungus</name>
    <name type="synonym">Parastagonospora nodorum</name>
    <dbReference type="NCBI Taxonomy" id="321614"/>
    <lineage>
        <taxon>Eukaryota</taxon>
        <taxon>Fungi</taxon>
        <taxon>Dikarya</taxon>
        <taxon>Ascomycota</taxon>
        <taxon>Pezizomycotina</taxon>
        <taxon>Dothideomycetes</taxon>
        <taxon>Pleosporomycetidae</taxon>
        <taxon>Pleosporales</taxon>
        <taxon>Pleosporineae</taxon>
        <taxon>Phaeosphaeriaceae</taxon>
        <taxon>Parastagonospora</taxon>
    </lineage>
</organism>
<feature type="region of interest" description="Disordered" evidence="1">
    <location>
        <begin position="25"/>
        <end position="48"/>
    </location>
</feature>
<dbReference type="AlphaFoldDB" id="Q0U5M8"/>